<dbReference type="PANTHER" id="PTHR30143:SF0">
    <property type="entry name" value="2-KETO-4-PENTENOATE HYDRATASE"/>
    <property type="match status" value="1"/>
</dbReference>
<comment type="caution">
    <text evidence="3">The sequence shown here is derived from an EMBL/GenBank/DDBJ whole genome shotgun (WGS) entry which is preliminary data.</text>
</comment>
<dbReference type="EC" id="4.1.1.77" evidence="3"/>
<dbReference type="SUPFAM" id="SSF56529">
    <property type="entry name" value="FAH"/>
    <property type="match status" value="1"/>
</dbReference>
<dbReference type="GO" id="GO:0047437">
    <property type="term" value="F:4-oxalocrotonate decarboxylase activity"/>
    <property type="evidence" value="ECO:0007669"/>
    <property type="project" value="UniProtKB-EC"/>
</dbReference>
<feature type="domain" description="Fumarylacetoacetase-like C-terminal" evidence="2">
    <location>
        <begin position="96"/>
        <end position="247"/>
    </location>
</feature>
<keyword evidence="4" id="KW-1185">Reference proteome</keyword>
<organism evidence="3 4">
    <name type="scientific">Streptosporangium brasiliense</name>
    <dbReference type="NCBI Taxonomy" id="47480"/>
    <lineage>
        <taxon>Bacteria</taxon>
        <taxon>Bacillati</taxon>
        <taxon>Actinomycetota</taxon>
        <taxon>Actinomycetes</taxon>
        <taxon>Streptosporangiales</taxon>
        <taxon>Streptosporangiaceae</taxon>
        <taxon>Streptosporangium</taxon>
    </lineage>
</organism>
<protein>
    <submittedName>
        <fullName evidence="3">2-oxo-3-hexenedioate decarboxylase</fullName>
        <ecNumber evidence="3">4.1.1.77</ecNumber>
    </submittedName>
</protein>
<dbReference type="InterPro" id="IPR036663">
    <property type="entry name" value="Fumarylacetoacetase_C_sf"/>
</dbReference>
<reference evidence="3 4" key="1">
    <citation type="submission" date="2023-07" db="EMBL/GenBank/DDBJ databases">
        <title>Sequencing the genomes of 1000 actinobacteria strains.</title>
        <authorList>
            <person name="Klenk H.-P."/>
        </authorList>
    </citation>
    <scope>NUCLEOTIDE SEQUENCE [LARGE SCALE GENOMIC DNA]</scope>
    <source>
        <strain evidence="3 4">DSM 44109</strain>
    </source>
</reference>
<dbReference type="Proteomes" id="UP001230426">
    <property type="component" value="Unassembled WGS sequence"/>
</dbReference>
<evidence type="ECO:0000313" key="4">
    <source>
        <dbReference type="Proteomes" id="UP001230426"/>
    </source>
</evidence>
<accession>A0ABT9R7R6</accession>
<proteinExistence type="predicted"/>
<dbReference type="RefSeq" id="WP_306862279.1">
    <property type="nucleotide sequence ID" value="NZ_JAUSRB010000002.1"/>
</dbReference>
<sequence length="262" mass="27749">MTDIRGLAAVLDEAARTVRAVPQPGQGYDVAAAYRVQEELLRLRMERGDRLSGVKLGFTSEGKRRQMGVHDVIFGRVPESSAILDGSYADISCYIHPRVEPEVVYLIGHRIATVADALAPGAVAAVAPGIEIIDSRYENFRFSLPDVIADNTSAAGYVVGPWRPYDPARWNLGVVFEVDGRPVQTGSTGAILGDPRRAVVEAARLAAAHGVVLEPGWILLAGAATPAEPLTPGAHVRVEVQHLGSVSFTAAQAPSDVVGGQS</sequence>
<name>A0ABT9R7R6_9ACTN</name>
<keyword evidence="1 3" id="KW-0456">Lyase</keyword>
<evidence type="ECO:0000256" key="1">
    <source>
        <dbReference type="ARBA" id="ARBA00023239"/>
    </source>
</evidence>
<gene>
    <name evidence="3" type="ORF">J2S55_003706</name>
</gene>
<dbReference type="InterPro" id="IPR011234">
    <property type="entry name" value="Fumarylacetoacetase-like_C"/>
</dbReference>
<dbReference type="EMBL" id="JAUSRB010000002">
    <property type="protein sequence ID" value="MDP9864440.1"/>
    <property type="molecule type" value="Genomic_DNA"/>
</dbReference>
<dbReference type="InterPro" id="IPR050772">
    <property type="entry name" value="Hydratase-Decarb/MhpD_sf"/>
</dbReference>
<dbReference type="Pfam" id="PF01557">
    <property type="entry name" value="FAA_hydrolase"/>
    <property type="match status" value="1"/>
</dbReference>
<evidence type="ECO:0000313" key="3">
    <source>
        <dbReference type="EMBL" id="MDP9864440.1"/>
    </source>
</evidence>
<dbReference type="Gene3D" id="3.90.850.10">
    <property type="entry name" value="Fumarylacetoacetase-like, C-terminal domain"/>
    <property type="match status" value="1"/>
</dbReference>
<evidence type="ECO:0000259" key="2">
    <source>
        <dbReference type="Pfam" id="PF01557"/>
    </source>
</evidence>
<dbReference type="PANTHER" id="PTHR30143">
    <property type="entry name" value="ACID HYDRATASE"/>
    <property type="match status" value="1"/>
</dbReference>